<feature type="region of interest" description="Disordered" evidence="1">
    <location>
        <begin position="1"/>
        <end position="20"/>
    </location>
</feature>
<sequence length="100" mass="11548">MSNIQCSNNNNNNNNNNSNREKVCRYQKGCDPQHQVSDVIGVGEIARRHHLTDPNWNVQASQDPGEDLRTYSEESRLDHETPKKYINANDSLWGCWLILH</sequence>
<dbReference type="OrthoDB" id="10546401at2759"/>
<evidence type="ECO:0000256" key="1">
    <source>
        <dbReference type="SAM" id="MobiDB-lite"/>
    </source>
</evidence>
<name>A0A4Z2I777_9TELE</name>
<feature type="compositionally biased region" description="Low complexity" evidence="1">
    <location>
        <begin position="7"/>
        <end position="18"/>
    </location>
</feature>
<dbReference type="Proteomes" id="UP000314294">
    <property type="component" value="Unassembled WGS sequence"/>
</dbReference>
<protein>
    <submittedName>
        <fullName evidence="2">Uncharacterized protein</fullName>
    </submittedName>
</protein>
<evidence type="ECO:0000313" key="3">
    <source>
        <dbReference type="Proteomes" id="UP000314294"/>
    </source>
</evidence>
<dbReference type="EMBL" id="SRLO01000120">
    <property type="protein sequence ID" value="TNN73909.1"/>
    <property type="molecule type" value="Genomic_DNA"/>
</dbReference>
<proteinExistence type="predicted"/>
<evidence type="ECO:0000313" key="2">
    <source>
        <dbReference type="EMBL" id="TNN73909.1"/>
    </source>
</evidence>
<gene>
    <name evidence="2" type="ORF">EYF80_015926</name>
</gene>
<comment type="caution">
    <text evidence="2">The sequence shown here is derived from an EMBL/GenBank/DDBJ whole genome shotgun (WGS) entry which is preliminary data.</text>
</comment>
<keyword evidence="3" id="KW-1185">Reference proteome</keyword>
<organism evidence="2 3">
    <name type="scientific">Liparis tanakae</name>
    <name type="common">Tanaka's snailfish</name>
    <dbReference type="NCBI Taxonomy" id="230148"/>
    <lineage>
        <taxon>Eukaryota</taxon>
        <taxon>Metazoa</taxon>
        <taxon>Chordata</taxon>
        <taxon>Craniata</taxon>
        <taxon>Vertebrata</taxon>
        <taxon>Euteleostomi</taxon>
        <taxon>Actinopterygii</taxon>
        <taxon>Neopterygii</taxon>
        <taxon>Teleostei</taxon>
        <taxon>Neoteleostei</taxon>
        <taxon>Acanthomorphata</taxon>
        <taxon>Eupercaria</taxon>
        <taxon>Perciformes</taxon>
        <taxon>Cottioidei</taxon>
        <taxon>Cottales</taxon>
        <taxon>Liparidae</taxon>
        <taxon>Liparis</taxon>
    </lineage>
</organism>
<dbReference type="AlphaFoldDB" id="A0A4Z2I777"/>
<accession>A0A4Z2I777</accession>
<reference evidence="2 3" key="1">
    <citation type="submission" date="2019-03" db="EMBL/GenBank/DDBJ databases">
        <title>First draft genome of Liparis tanakae, snailfish: a comprehensive survey of snailfish specific genes.</title>
        <authorList>
            <person name="Kim W."/>
            <person name="Song I."/>
            <person name="Jeong J.-H."/>
            <person name="Kim D."/>
            <person name="Kim S."/>
            <person name="Ryu S."/>
            <person name="Song J.Y."/>
            <person name="Lee S.K."/>
        </authorList>
    </citation>
    <scope>NUCLEOTIDE SEQUENCE [LARGE SCALE GENOMIC DNA]</scope>
    <source>
        <tissue evidence="2">Muscle</tissue>
    </source>
</reference>